<comment type="caution">
    <text evidence="1">The sequence shown here is derived from an EMBL/GenBank/DDBJ whole genome shotgun (WGS) entry which is preliminary data.</text>
</comment>
<feature type="non-terminal residue" evidence="1">
    <location>
        <position position="40"/>
    </location>
</feature>
<gene>
    <name evidence="1" type="ORF">RFULGI_LOCUS15373</name>
</gene>
<evidence type="ECO:0000313" key="2">
    <source>
        <dbReference type="Proteomes" id="UP000789396"/>
    </source>
</evidence>
<proteinExistence type="predicted"/>
<dbReference type="AlphaFoldDB" id="A0A9N9JEP9"/>
<organism evidence="1 2">
    <name type="scientific">Racocetra fulgida</name>
    <dbReference type="NCBI Taxonomy" id="60492"/>
    <lineage>
        <taxon>Eukaryota</taxon>
        <taxon>Fungi</taxon>
        <taxon>Fungi incertae sedis</taxon>
        <taxon>Mucoromycota</taxon>
        <taxon>Glomeromycotina</taxon>
        <taxon>Glomeromycetes</taxon>
        <taxon>Diversisporales</taxon>
        <taxon>Gigasporaceae</taxon>
        <taxon>Racocetra</taxon>
    </lineage>
</organism>
<name>A0A9N9JEP9_9GLOM</name>
<dbReference type="EMBL" id="CAJVPZ010048992">
    <property type="protein sequence ID" value="CAG8775119.1"/>
    <property type="molecule type" value="Genomic_DNA"/>
</dbReference>
<protein>
    <submittedName>
        <fullName evidence="1">11990_t:CDS:1</fullName>
    </submittedName>
</protein>
<accession>A0A9N9JEP9</accession>
<sequence>SDDGVFTLLEGSGNTDSMGDSMGDFLFTLTGGCDNTESAI</sequence>
<reference evidence="1" key="1">
    <citation type="submission" date="2021-06" db="EMBL/GenBank/DDBJ databases">
        <authorList>
            <person name="Kallberg Y."/>
            <person name="Tangrot J."/>
            <person name="Rosling A."/>
        </authorList>
    </citation>
    <scope>NUCLEOTIDE SEQUENCE</scope>
    <source>
        <strain evidence="1">IN212</strain>
    </source>
</reference>
<feature type="non-terminal residue" evidence="1">
    <location>
        <position position="1"/>
    </location>
</feature>
<dbReference type="Proteomes" id="UP000789396">
    <property type="component" value="Unassembled WGS sequence"/>
</dbReference>
<evidence type="ECO:0000313" key="1">
    <source>
        <dbReference type="EMBL" id="CAG8775119.1"/>
    </source>
</evidence>
<keyword evidence="2" id="KW-1185">Reference proteome</keyword>